<dbReference type="RefSeq" id="WP_120192556.1">
    <property type="nucleotide sequence ID" value="NZ_RAPK01000007.1"/>
</dbReference>
<dbReference type="InterPro" id="IPR024654">
    <property type="entry name" value="Calcineurin-like_PHP_lpxH"/>
</dbReference>
<comment type="cofactor">
    <cofactor evidence="2">
        <name>a divalent metal cation</name>
        <dbReference type="ChEBI" id="CHEBI:60240"/>
    </cofactor>
</comment>
<dbReference type="EC" id="3.1.4.-" evidence="2"/>
<dbReference type="EMBL" id="RAPK01000007">
    <property type="protein sequence ID" value="RKD75694.1"/>
    <property type="molecule type" value="Genomic_DNA"/>
</dbReference>
<dbReference type="NCBIfam" id="TIGR00040">
    <property type="entry name" value="yfcE"/>
    <property type="match status" value="1"/>
</dbReference>
<dbReference type="Proteomes" id="UP000285120">
    <property type="component" value="Unassembled WGS sequence"/>
</dbReference>
<evidence type="ECO:0000313" key="4">
    <source>
        <dbReference type="EMBL" id="RKD75694.1"/>
    </source>
</evidence>
<keyword evidence="2" id="KW-0479">Metal-binding</keyword>
<dbReference type="OrthoDB" id="9813918at2"/>
<dbReference type="GO" id="GO:0046872">
    <property type="term" value="F:metal ion binding"/>
    <property type="evidence" value="ECO:0007669"/>
    <property type="project" value="UniProtKB-KW"/>
</dbReference>
<dbReference type="SUPFAM" id="SSF56300">
    <property type="entry name" value="Metallo-dependent phosphatases"/>
    <property type="match status" value="1"/>
</dbReference>
<reference evidence="4 5" key="1">
    <citation type="submission" date="2018-09" db="EMBL/GenBank/DDBJ databases">
        <title>Genomic Encyclopedia of Archaeal and Bacterial Type Strains, Phase II (KMG-II): from individual species to whole genera.</title>
        <authorList>
            <person name="Goeker M."/>
        </authorList>
    </citation>
    <scope>NUCLEOTIDE SEQUENCE [LARGE SCALE GENOMIC DNA]</scope>
    <source>
        <strain evidence="4 5">DSM 17008</strain>
    </source>
</reference>
<dbReference type="AlphaFoldDB" id="A0A419V6S4"/>
<accession>A0A419V6S4</accession>
<gene>
    <name evidence="4" type="ORF">ATL39_1396</name>
</gene>
<dbReference type="Pfam" id="PF12850">
    <property type="entry name" value="Metallophos_2"/>
    <property type="match status" value="1"/>
</dbReference>
<evidence type="ECO:0000256" key="1">
    <source>
        <dbReference type="ARBA" id="ARBA00008950"/>
    </source>
</evidence>
<evidence type="ECO:0000256" key="2">
    <source>
        <dbReference type="RuleBase" id="RU362039"/>
    </source>
</evidence>
<proteinExistence type="inferred from homology"/>
<dbReference type="InterPro" id="IPR000979">
    <property type="entry name" value="Phosphodiesterase_MJ0936/Vps29"/>
</dbReference>
<comment type="similarity">
    <text evidence="1 2">Belongs to the metallophosphoesterase superfamily. YfcE family.</text>
</comment>
<dbReference type="PANTHER" id="PTHR11124">
    <property type="entry name" value="VACUOLAR SORTING PROTEIN VPS29"/>
    <property type="match status" value="1"/>
</dbReference>
<organism evidence="4 5">
    <name type="scientific">Sinobaca qinghaiensis</name>
    <dbReference type="NCBI Taxonomy" id="342944"/>
    <lineage>
        <taxon>Bacteria</taxon>
        <taxon>Bacillati</taxon>
        <taxon>Bacillota</taxon>
        <taxon>Bacilli</taxon>
        <taxon>Bacillales</taxon>
        <taxon>Sporolactobacillaceae</taxon>
        <taxon>Sinobaca</taxon>
    </lineage>
</organism>
<sequence>MKALIVSDTHGSKKELQRVLDRHREEVHTVIHCGDSELLRDDEILSGIHIVEGNVDTPGQFPTEVSVEVEGITIYASHGHLLNVKSDIKPIAKEAEKNGASLVCSGHSHIAAAEVYQNRLFVNPGSLLMPRTRMEKTYALVEFPAPTEANVRFYEEYSGKEVEELSGHFFL</sequence>
<comment type="caution">
    <text evidence="4">The sequence shown here is derived from an EMBL/GenBank/DDBJ whole genome shotgun (WGS) entry which is preliminary data.</text>
</comment>
<dbReference type="GO" id="GO:0016787">
    <property type="term" value="F:hydrolase activity"/>
    <property type="evidence" value="ECO:0007669"/>
    <property type="project" value="UniProtKB-UniRule"/>
</dbReference>
<evidence type="ECO:0000313" key="5">
    <source>
        <dbReference type="Proteomes" id="UP000285120"/>
    </source>
</evidence>
<keyword evidence="5" id="KW-1185">Reference proteome</keyword>
<dbReference type="Gene3D" id="3.60.21.10">
    <property type="match status" value="1"/>
</dbReference>
<feature type="domain" description="Calcineurin-like phosphoesterase" evidence="3">
    <location>
        <begin position="1"/>
        <end position="143"/>
    </location>
</feature>
<protein>
    <recommendedName>
        <fullName evidence="2">Phosphoesterase</fullName>
        <ecNumber evidence="2">3.1.4.-</ecNumber>
    </recommendedName>
</protein>
<name>A0A419V6S4_9BACL</name>
<dbReference type="InterPro" id="IPR029052">
    <property type="entry name" value="Metallo-depent_PP-like"/>
</dbReference>
<evidence type="ECO:0000259" key="3">
    <source>
        <dbReference type="Pfam" id="PF12850"/>
    </source>
</evidence>